<dbReference type="RefSeq" id="WP_275567267.1">
    <property type="nucleotide sequence ID" value="NZ_JARGYC010000022.1"/>
</dbReference>
<name>A0AAE3NNA7_9RHOB</name>
<keyword evidence="4" id="KW-0997">Cell inner membrane</keyword>
<evidence type="ECO:0000256" key="11">
    <source>
        <dbReference type="SAM" id="Phobius"/>
    </source>
</evidence>
<feature type="transmembrane region" description="Helical" evidence="11">
    <location>
        <begin position="58"/>
        <end position="80"/>
    </location>
</feature>
<feature type="domain" description="EamA" evidence="12">
    <location>
        <begin position="145"/>
        <end position="276"/>
    </location>
</feature>
<dbReference type="PANTHER" id="PTHR30561">
    <property type="entry name" value="SMR FAMILY PROTON-DEPENDENT DRUG EFFLUX TRANSPORTER SUGE"/>
    <property type="match status" value="1"/>
</dbReference>
<dbReference type="InterPro" id="IPR037185">
    <property type="entry name" value="EmrE-like"/>
</dbReference>
<evidence type="ECO:0000256" key="2">
    <source>
        <dbReference type="ARBA" id="ARBA00022475"/>
    </source>
</evidence>
<dbReference type="Pfam" id="PF00892">
    <property type="entry name" value="EamA"/>
    <property type="match status" value="1"/>
</dbReference>
<keyword evidence="2" id="KW-1003">Cell membrane</keyword>
<keyword evidence="5" id="KW-0441">Lipid A biosynthesis</keyword>
<dbReference type="PANTHER" id="PTHR30561:SF9">
    <property type="entry name" value="4-AMINO-4-DEOXY-L-ARABINOSE-PHOSPHOUNDECAPRENOL FLIPPASE SUBUNIT ARNF-RELATED"/>
    <property type="match status" value="1"/>
</dbReference>
<evidence type="ECO:0000256" key="5">
    <source>
        <dbReference type="ARBA" id="ARBA00022556"/>
    </source>
</evidence>
<evidence type="ECO:0000256" key="3">
    <source>
        <dbReference type="ARBA" id="ARBA00022516"/>
    </source>
</evidence>
<keyword evidence="9" id="KW-0443">Lipid metabolism</keyword>
<evidence type="ECO:0000256" key="9">
    <source>
        <dbReference type="ARBA" id="ARBA00023098"/>
    </source>
</evidence>
<accession>A0AAE3NNA7</accession>
<organism evidence="13 14">
    <name type="scientific">Psychromarinibacter sediminicola</name>
    <dbReference type="NCBI Taxonomy" id="3033385"/>
    <lineage>
        <taxon>Bacteria</taxon>
        <taxon>Pseudomonadati</taxon>
        <taxon>Pseudomonadota</taxon>
        <taxon>Alphaproteobacteria</taxon>
        <taxon>Rhodobacterales</taxon>
        <taxon>Paracoccaceae</taxon>
        <taxon>Psychromarinibacter</taxon>
    </lineage>
</organism>
<dbReference type="Gene3D" id="1.10.3730.20">
    <property type="match status" value="2"/>
</dbReference>
<comment type="caution">
    <text evidence="13">The sequence shown here is derived from an EMBL/GenBank/DDBJ whole genome shotgun (WGS) entry which is preliminary data.</text>
</comment>
<dbReference type="GO" id="GO:0009245">
    <property type="term" value="P:lipid A biosynthetic process"/>
    <property type="evidence" value="ECO:0007669"/>
    <property type="project" value="UniProtKB-KW"/>
</dbReference>
<dbReference type="Proteomes" id="UP001220964">
    <property type="component" value="Unassembled WGS sequence"/>
</dbReference>
<evidence type="ECO:0000256" key="6">
    <source>
        <dbReference type="ARBA" id="ARBA00022692"/>
    </source>
</evidence>
<evidence type="ECO:0000256" key="1">
    <source>
        <dbReference type="ARBA" id="ARBA00004651"/>
    </source>
</evidence>
<keyword evidence="6 11" id="KW-0812">Transmembrane</keyword>
<evidence type="ECO:0000256" key="4">
    <source>
        <dbReference type="ARBA" id="ARBA00022519"/>
    </source>
</evidence>
<comment type="subcellular location">
    <subcellularLocation>
        <location evidence="1">Cell membrane</location>
        <topology evidence="1">Multi-pass membrane protein</topology>
    </subcellularLocation>
</comment>
<gene>
    <name evidence="13" type="ORF">P1J78_10335</name>
</gene>
<feature type="transmembrane region" description="Helical" evidence="11">
    <location>
        <begin position="144"/>
        <end position="161"/>
    </location>
</feature>
<dbReference type="GO" id="GO:0022857">
    <property type="term" value="F:transmembrane transporter activity"/>
    <property type="evidence" value="ECO:0007669"/>
    <property type="project" value="InterPro"/>
</dbReference>
<evidence type="ECO:0000259" key="12">
    <source>
        <dbReference type="Pfam" id="PF00892"/>
    </source>
</evidence>
<dbReference type="EMBL" id="JARGYC010000022">
    <property type="protein sequence ID" value="MDF0601128.1"/>
    <property type="molecule type" value="Genomic_DNA"/>
</dbReference>
<feature type="transmembrane region" description="Helical" evidence="11">
    <location>
        <begin position="30"/>
        <end position="51"/>
    </location>
</feature>
<evidence type="ECO:0000256" key="7">
    <source>
        <dbReference type="ARBA" id="ARBA00022985"/>
    </source>
</evidence>
<evidence type="ECO:0000313" key="14">
    <source>
        <dbReference type="Proteomes" id="UP001220964"/>
    </source>
</evidence>
<feature type="transmembrane region" description="Helical" evidence="11">
    <location>
        <begin position="173"/>
        <end position="194"/>
    </location>
</feature>
<evidence type="ECO:0000256" key="8">
    <source>
        <dbReference type="ARBA" id="ARBA00022989"/>
    </source>
</evidence>
<sequence length="281" mass="29335">MTAGVFAIVLLAALLHAGWNAMVKGGADKAAAMTAVILGQGLCGLALVPFAPLPAPAVWPWLAGGVALHLGYNVFLILAYRIGDLTQVYPIARGASPLLVVLGTALFFGTTFTPFELTAIVTISIGIASTSLVRRADGLFQGKAALLALITGGFIAGYSIVDGHGARQTGDALAYFGWLSLIDGVVFLAGWAVVRPGVLRQAVRLRRHLFLGGGASFTAYLLVVWAFTQAPIAHVTALRETSIVFALLIGVTILNERLSLAKVASTAMTIAGAILLRMNRN</sequence>
<dbReference type="InterPro" id="IPR000390">
    <property type="entry name" value="Small_drug/metabolite_transptr"/>
</dbReference>
<keyword evidence="10 11" id="KW-0472">Membrane</keyword>
<dbReference type="AlphaFoldDB" id="A0AAE3NNA7"/>
<keyword evidence="7" id="KW-0448">Lipopolysaccharide biosynthesis</keyword>
<dbReference type="GO" id="GO:0005886">
    <property type="term" value="C:plasma membrane"/>
    <property type="evidence" value="ECO:0007669"/>
    <property type="project" value="UniProtKB-SubCell"/>
</dbReference>
<dbReference type="GO" id="GO:0009103">
    <property type="term" value="P:lipopolysaccharide biosynthetic process"/>
    <property type="evidence" value="ECO:0007669"/>
    <property type="project" value="UniProtKB-KW"/>
</dbReference>
<evidence type="ECO:0000313" key="13">
    <source>
        <dbReference type="EMBL" id="MDF0601128.1"/>
    </source>
</evidence>
<keyword evidence="8 11" id="KW-1133">Transmembrane helix</keyword>
<feature type="transmembrane region" description="Helical" evidence="11">
    <location>
        <begin position="233"/>
        <end position="253"/>
    </location>
</feature>
<evidence type="ECO:0000256" key="10">
    <source>
        <dbReference type="ARBA" id="ARBA00023136"/>
    </source>
</evidence>
<reference evidence="13" key="1">
    <citation type="submission" date="2023-03" db="EMBL/GenBank/DDBJ databases">
        <title>Multiphase analysis and comparison of six strains from genera Psychromarinibacter, Lutimaribacter, and Maritimibacter, including a novel species: Psychromarinibacter sediminicola sp. nov.</title>
        <authorList>
            <person name="Wang Y.-H."/>
            <person name="Ye M.-Q."/>
            <person name="Du Z.-J."/>
        </authorList>
    </citation>
    <scope>NUCLEOTIDE SEQUENCE</scope>
    <source>
        <strain evidence="13">C21-152</strain>
    </source>
</reference>
<keyword evidence="14" id="KW-1185">Reference proteome</keyword>
<protein>
    <submittedName>
        <fullName evidence="13">EamA family transporter</fullName>
    </submittedName>
</protein>
<keyword evidence="3" id="KW-0444">Lipid biosynthesis</keyword>
<feature type="transmembrane region" description="Helical" evidence="11">
    <location>
        <begin position="100"/>
        <end position="123"/>
    </location>
</feature>
<feature type="transmembrane region" description="Helical" evidence="11">
    <location>
        <begin position="209"/>
        <end position="227"/>
    </location>
</feature>
<proteinExistence type="predicted"/>
<dbReference type="SUPFAM" id="SSF103481">
    <property type="entry name" value="Multidrug resistance efflux transporter EmrE"/>
    <property type="match status" value="2"/>
</dbReference>
<dbReference type="InterPro" id="IPR000620">
    <property type="entry name" value="EamA_dom"/>
</dbReference>